<evidence type="ECO:0000256" key="1">
    <source>
        <dbReference type="ARBA" id="ARBA00022491"/>
    </source>
</evidence>
<dbReference type="GO" id="GO:0003677">
    <property type="term" value="F:DNA binding"/>
    <property type="evidence" value="ECO:0007669"/>
    <property type="project" value="UniProtKB-KW"/>
</dbReference>
<dbReference type="InterPro" id="IPR047057">
    <property type="entry name" value="MerR_fam"/>
</dbReference>
<dbReference type="Proteomes" id="UP000516446">
    <property type="component" value="Chromosome"/>
</dbReference>
<keyword evidence="3" id="KW-0238">DNA-binding</keyword>
<dbReference type="Gene3D" id="1.10.1660.10">
    <property type="match status" value="1"/>
</dbReference>
<keyword evidence="1" id="KW-0678">Repressor</keyword>
<keyword evidence="4" id="KW-0804">Transcription</keyword>
<evidence type="ECO:0000313" key="6">
    <source>
        <dbReference type="Proteomes" id="UP000516446"/>
    </source>
</evidence>
<name>A0A7H1MLX1_9LACO</name>
<organism evidence="5 6">
    <name type="scientific">Weissella koreensis</name>
    <dbReference type="NCBI Taxonomy" id="165096"/>
    <lineage>
        <taxon>Bacteria</taxon>
        <taxon>Bacillati</taxon>
        <taxon>Bacillota</taxon>
        <taxon>Bacilli</taxon>
        <taxon>Lactobacillales</taxon>
        <taxon>Lactobacillaceae</taxon>
        <taxon>Weissella</taxon>
    </lineage>
</organism>
<dbReference type="InterPro" id="IPR000551">
    <property type="entry name" value="MerR-type_HTH_dom"/>
</dbReference>
<gene>
    <name evidence="5" type="ORF">FY536_03795</name>
</gene>
<dbReference type="PROSITE" id="PS50937">
    <property type="entry name" value="HTH_MERR_2"/>
    <property type="match status" value="1"/>
</dbReference>
<dbReference type="SUPFAM" id="SSF46955">
    <property type="entry name" value="Putative DNA-binding domain"/>
    <property type="match status" value="1"/>
</dbReference>
<dbReference type="SMART" id="SM00422">
    <property type="entry name" value="HTH_MERR"/>
    <property type="match status" value="1"/>
</dbReference>
<protein>
    <submittedName>
        <fullName evidence="5">MerR family transcriptional regulator</fullName>
    </submittedName>
</protein>
<sequence length="128" mass="14936">MLKISEMAKLANTTRRTLIFYDQINIFKPAQISNAGYRYYDYNQLYDLLFILGLRSLNISLDEIKLIRSDSPASTTSQLLNTQIKIDDKITELLRIKKVIRNRINIKNSINVNELYQPLIATRVTHVF</sequence>
<proteinExistence type="predicted"/>
<dbReference type="PANTHER" id="PTHR30204:SF69">
    <property type="entry name" value="MERR-FAMILY TRANSCRIPTIONAL REGULATOR"/>
    <property type="match status" value="1"/>
</dbReference>
<dbReference type="PANTHER" id="PTHR30204">
    <property type="entry name" value="REDOX-CYCLING DRUG-SENSING TRANSCRIPTIONAL ACTIVATOR SOXR"/>
    <property type="match status" value="1"/>
</dbReference>
<dbReference type="RefSeq" id="WP_006846191.1">
    <property type="nucleotide sequence ID" value="NZ_CP026847.1"/>
</dbReference>
<evidence type="ECO:0000256" key="4">
    <source>
        <dbReference type="ARBA" id="ARBA00023163"/>
    </source>
</evidence>
<keyword evidence="2" id="KW-0805">Transcription regulation</keyword>
<dbReference type="EMBL" id="CP043431">
    <property type="protein sequence ID" value="QNT64457.1"/>
    <property type="molecule type" value="Genomic_DNA"/>
</dbReference>
<reference evidence="5 6" key="1">
    <citation type="submission" date="2019-08" db="EMBL/GenBank/DDBJ databases">
        <authorList>
            <person name="Chang H.C."/>
            <person name="Mun S.Y."/>
        </authorList>
    </citation>
    <scope>NUCLEOTIDE SEQUENCE [LARGE SCALE GENOMIC DNA]</scope>
    <source>
        <strain evidence="5 6">SK</strain>
    </source>
</reference>
<evidence type="ECO:0000313" key="5">
    <source>
        <dbReference type="EMBL" id="QNT64457.1"/>
    </source>
</evidence>
<dbReference type="Pfam" id="PF13411">
    <property type="entry name" value="MerR_1"/>
    <property type="match status" value="1"/>
</dbReference>
<evidence type="ECO:0000256" key="3">
    <source>
        <dbReference type="ARBA" id="ARBA00023125"/>
    </source>
</evidence>
<keyword evidence="6" id="KW-1185">Reference proteome</keyword>
<dbReference type="GO" id="GO:0003700">
    <property type="term" value="F:DNA-binding transcription factor activity"/>
    <property type="evidence" value="ECO:0007669"/>
    <property type="project" value="InterPro"/>
</dbReference>
<evidence type="ECO:0000256" key="2">
    <source>
        <dbReference type="ARBA" id="ARBA00023015"/>
    </source>
</evidence>
<dbReference type="InterPro" id="IPR009061">
    <property type="entry name" value="DNA-bd_dom_put_sf"/>
</dbReference>
<dbReference type="AlphaFoldDB" id="A0A7H1MLX1"/>
<accession>A0A7H1MLX1</accession>